<evidence type="ECO:0000313" key="1">
    <source>
        <dbReference type="EMBL" id="OWR42304.1"/>
    </source>
</evidence>
<name>A0A212ELD6_DANPL</name>
<dbReference type="eggNOG" id="ENOG502RTFE">
    <property type="taxonomic scope" value="Eukaryota"/>
</dbReference>
<dbReference type="InParanoid" id="A0A212ELD6"/>
<dbReference type="STRING" id="278856.A0A212ELD6"/>
<gene>
    <name evidence="1" type="ORF">KGM_210459</name>
</gene>
<dbReference type="AlphaFoldDB" id="A0A212ELD6"/>
<evidence type="ECO:0000313" key="2">
    <source>
        <dbReference type="Proteomes" id="UP000007151"/>
    </source>
</evidence>
<proteinExistence type="predicted"/>
<dbReference type="EMBL" id="AGBW02014073">
    <property type="protein sequence ID" value="OWR42304.1"/>
    <property type="molecule type" value="Genomic_DNA"/>
</dbReference>
<dbReference type="Proteomes" id="UP000007151">
    <property type="component" value="Unassembled WGS sequence"/>
</dbReference>
<organism evidence="1 2">
    <name type="scientific">Danaus plexippus plexippus</name>
    <dbReference type="NCBI Taxonomy" id="278856"/>
    <lineage>
        <taxon>Eukaryota</taxon>
        <taxon>Metazoa</taxon>
        <taxon>Ecdysozoa</taxon>
        <taxon>Arthropoda</taxon>
        <taxon>Hexapoda</taxon>
        <taxon>Insecta</taxon>
        <taxon>Pterygota</taxon>
        <taxon>Neoptera</taxon>
        <taxon>Endopterygota</taxon>
        <taxon>Lepidoptera</taxon>
        <taxon>Glossata</taxon>
        <taxon>Ditrysia</taxon>
        <taxon>Papilionoidea</taxon>
        <taxon>Nymphalidae</taxon>
        <taxon>Danainae</taxon>
        <taxon>Danaini</taxon>
        <taxon>Danaina</taxon>
        <taxon>Danaus</taxon>
        <taxon>Danaus</taxon>
    </lineage>
</organism>
<dbReference type="KEGG" id="dpl:KGM_210459"/>
<comment type="caution">
    <text evidence="1">The sequence shown here is derived from an EMBL/GenBank/DDBJ whole genome shotgun (WGS) entry which is preliminary data.</text>
</comment>
<protein>
    <submittedName>
        <fullName evidence="1">Uncharacterized protein</fullName>
    </submittedName>
</protein>
<accession>A0A212ELD6</accession>
<keyword evidence="2" id="KW-1185">Reference proteome</keyword>
<reference evidence="1 2" key="1">
    <citation type="journal article" date="2011" name="Cell">
        <title>The monarch butterfly genome yields insights into long-distance migration.</title>
        <authorList>
            <person name="Zhan S."/>
            <person name="Merlin C."/>
            <person name="Boore J.L."/>
            <person name="Reppert S.M."/>
        </authorList>
    </citation>
    <scope>NUCLEOTIDE SEQUENCE [LARGE SCALE GENOMIC DNA]</scope>
    <source>
        <strain evidence="1">F-2</strain>
    </source>
</reference>
<sequence>MDPIRQEEIEKFYDACQLHREYYKGYPKRYHPLTFFKEPQYMFQCPPEMSQVYLSFPPFHVKYKQPVALPSSTDRTSGFPPLPDRSLKARFNKGPCKAFACQRHRDYYRGYPKAHHPLLYFKDPEYMYQCPADMTPTYLTFPMYFVKYKQPAVLPSSSGRTSGLPALPDRTLAGRYNKAACKAFVR</sequence>